<dbReference type="Proteomes" id="UP001150569">
    <property type="component" value="Unassembled WGS sequence"/>
</dbReference>
<dbReference type="EMBL" id="JANBPT010000539">
    <property type="protein sequence ID" value="KAJ1917502.1"/>
    <property type="molecule type" value="Genomic_DNA"/>
</dbReference>
<feature type="compositionally biased region" description="Low complexity" evidence="1">
    <location>
        <begin position="371"/>
        <end position="389"/>
    </location>
</feature>
<feature type="compositionally biased region" description="Low complexity" evidence="1">
    <location>
        <begin position="27"/>
        <end position="45"/>
    </location>
</feature>
<dbReference type="AlphaFoldDB" id="A0A9W8A3J2"/>
<sequence length="406" mass="42348">MASGGGGGTTHGLKRSAPQDETQAPSPAGAAVPTVQAAAATTPQGWNSASTAPWDTKCPASKRVRTDEPSMQGSFATPHAALATPRFSTPSLHASRPSSHHEVAPPLFTGPSPSGFTGGLPPRKRTHEPEGDYTLEAVDVNGLQSENSQPFVPLKRVRLGQAADDQAMLDLSRPPPSAQSRPPLLTTGPVGQIIDLDTGEVLRRLPENNAQSLLTSAPCLPAHQGQPSLLNRRLLPPGRRSDDEDEEMNGQSRAAIVRRVQPDQMSAPDEPRLTFLVNPPPGAARNGGSTFPTSSIPTPVIDPTWNPRHHDNHALVLYRHNHGVEDLSSAMGTGAFNELPASDLGMTTPAPTAPMVTGPAPLFFPPMGPLAPSDAGSPSTAPSSPTESPQQGFDLAAQGGGGMDLD</sequence>
<feature type="region of interest" description="Disordered" evidence="1">
    <location>
        <begin position="363"/>
        <end position="406"/>
    </location>
</feature>
<evidence type="ECO:0000256" key="1">
    <source>
        <dbReference type="SAM" id="MobiDB-lite"/>
    </source>
</evidence>
<feature type="compositionally biased region" description="Low complexity" evidence="1">
    <location>
        <begin position="227"/>
        <end position="238"/>
    </location>
</feature>
<feature type="compositionally biased region" description="Gly residues" evidence="1">
    <location>
        <begin position="1"/>
        <end position="10"/>
    </location>
</feature>
<evidence type="ECO:0000313" key="3">
    <source>
        <dbReference type="Proteomes" id="UP001150569"/>
    </source>
</evidence>
<protein>
    <submittedName>
        <fullName evidence="2">Uncharacterized protein</fullName>
    </submittedName>
</protein>
<gene>
    <name evidence="2" type="ORF">IWQ60_007761</name>
</gene>
<reference evidence="2" key="1">
    <citation type="submission" date="2022-07" db="EMBL/GenBank/DDBJ databases">
        <title>Phylogenomic reconstructions and comparative analyses of Kickxellomycotina fungi.</title>
        <authorList>
            <person name="Reynolds N.K."/>
            <person name="Stajich J.E."/>
            <person name="Barry K."/>
            <person name="Grigoriev I.V."/>
            <person name="Crous P."/>
            <person name="Smith M.E."/>
        </authorList>
    </citation>
    <scope>NUCLEOTIDE SEQUENCE</scope>
    <source>
        <strain evidence="2">RSA 861</strain>
    </source>
</reference>
<accession>A0A9W8A3J2</accession>
<feature type="region of interest" description="Disordered" evidence="1">
    <location>
        <begin position="218"/>
        <end position="254"/>
    </location>
</feature>
<feature type="region of interest" description="Disordered" evidence="1">
    <location>
        <begin position="1"/>
        <end position="133"/>
    </location>
</feature>
<feature type="region of interest" description="Disordered" evidence="1">
    <location>
        <begin position="169"/>
        <end position="190"/>
    </location>
</feature>
<organism evidence="2 3">
    <name type="scientific">Tieghemiomyces parasiticus</name>
    <dbReference type="NCBI Taxonomy" id="78921"/>
    <lineage>
        <taxon>Eukaryota</taxon>
        <taxon>Fungi</taxon>
        <taxon>Fungi incertae sedis</taxon>
        <taxon>Zoopagomycota</taxon>
        <taxon>Kickxellomycotina</taxon>
        <taxon>Dimargaritomycetes</taxon>
        <taxon>Dimargaritales</taxon>
        <taxon>Dimargaritaceae</taxon>
        <taxon>Tieghemiomyces</taxon>
    </lineage>
</organism>
<name>A0A9W8A3J2_9FUNG</name>
<keyword evidence="3" id="KW-1185">Reference proteome</keyword>
<evidence type="ECO:0000313" key="2">
    <source>
        <dbReference type="EMBL" id="KAJ1917502.1"/>
    </source>
</evidence>
<proteinExistence type="predicted"/>
<comment type="caution">
    <text evidence="2">The sequence shown here is derived from an EMBL/GenBank/DDBJ whole genome shotgun (WGS) entry which is preliminary data.</text>
</comment>